<dbReference type="AlphaFoldDB" id="A0AAD6FH42"/>
<dbReference type="Proteomes" id="UP001219934">
    <property type="component" value="Unassembled WGS sequence"/>
</dbReference>
<comment type="caution">
    <text evidence="2">The sequence shown here is derived from an EMBL/GenBank/DDBJ whole genome shotgun (WGS) entry which is preliminary data.</text>
</comment>
<sequence length="313" mass="33526">QPIIDQSASPVGGAILRTPRARDSLFPNITKVGVWVRIRTAGDPPSSVALHVAPPQPSGSDLALRSFPPQPYGSERPPALRVRGTPGSERPPGQSDPPPSFTATSSTAANTPSPFPPQPYGSERPSSLLHRHQQHRSRHPVSSSLALRSFPFRSPTGPSDPPPGQSDPPLSFTATSSTAANTPSPFPPQPYGSERPPGSERPSSLLHRHQQHRRQHPVSSSLALRSFPSAALRVRATPRGVRGEEDALEYGDEVLVYDDKDHEEVNGQLTWSSLPYRGNRRADEAAEAVSSSSGGPTAHAAAHARDIESAFRL</sequence>
<evidence type="ECO:0000313" key="3">
    <source>
        <dbReference type="Proteomes" id="UP001219934"/>
    </source>
</evidence>
<reference evidence="2" key="1">
    <citation type="submission" date="2022-11" db="EMBL/GenBank/DDBJ databases">
        <title>Chromosome-level genome of Pogonophryne albipinna.</title>
        <authorList>
            <person name="Jo E."/>
        </authorList>
    </citation>
    <scope>NUCLEOTIDE SEQUENCE</scope>
    <source>
        <strain evidence="2">SGF0006</strain>
        <tissue evidence="2">Muscle</tissue>
    </source>
</reference>
<keyword evidence="3" id="KW-1185">Reference proteome</keyword>
<feature type="compositionally biased region" description="Low complexity" evidence="1">
    <location>
        <begin position="101"/>
        <end position="112"/>
    </location>
</feature>
<dbReference type="EMBL" id="JAPTMU010000012">
    <property type="protein sequence ID" value="KAJ4934612.1"/>
    <property type="molecule type" value="Genomic_DNA"/>
</dbReference>
<accession>A0AAD6FH42</accession>
<feature type="compositionally biased region" description="Basic residues" evidence="1">
    <location>
        <begin position="129"/>
        <end position="139"/>
    </location>
</feature>
<proteinExistence type="predicted"/>
<feature type="non-terminal residue" evidence="2">
    <location>
        <position position="1"/>
    </location>
</feature>
<feature type="region of interest" description="Disordered" evidence="1">
    <location>
        <begin position="284"/>
        <end position="313"/>
    </location>
</feature>
<feature type="region of interest" description="Disordered" evidence="1">
    <location>
        <begin position="44"/>
        <end position="224"/>
    </location>
</feature>
<feature type="compositionally biased region" description="Basic and acidic residues" evidence="1">
    <location>
        <begin position="303"/>
        <end position="313"/>
    </location>
</feature>
<protein>
    <submittedName>
        <fullName evidence="2">Uncharacterized protein</fullName>
    </submittedName>
</protein>
<feature type="non-terminal residue" evidence="2">
    <location>
        <position position="313"/>
    </location>
</feature>
<feature type="compositionally biased region" description="Low complexity" evidence="1">
    <location>
        <begin position="192"/>
        <end position="205"/>
    </location>
</feature>
<feature type="compositionally biased region" description="Basic residues" evidence="1">
    <location>
        <begin position="206"/>
        <end position="216"/>
    </location>
</feature>
<feature type="compositionally biased region" description="Low complexity" evidence="1">
    <location>
        <begin position="167"/>
        <end position="183"/>
    </location>
</feature>
<organism evidence="2 3">
    <name type="scientific">Pogonophryne albipinna</name>
    <dbReference type="NCBI Taxonomy" id="1090488"/>
    <lineage>
        <taxon>Eukaryota</taxon>
        <taxon>Metazoa</taxon>
        <taxon>Chordata</taxon>
        <taxon>Craniata</taxon>
        <taxon>Vertebrata</taxon>
        <taxon>Euteleostomi</taxon>
        <taxon>Actinopterygii</taxon>
        <taxon>Neopterygii</taxon>
        <taxon>Teleostei</taxon>
        <taxon>Neoteleostei</taxon>
        <taxon>Acanthomorphata</taxon>
        <taxon>Eupercaria</taxon>
        <taxon>Perciformes</taxon>
        <taxon>Notothenioidei</taxon>
        <taxon>Pogonophryne</taxon>
    </lineage>
</organism>
<evidence type="ECO:0000256" key="1">
    <source>
        <dbReference type="SAM" id="MobiDB-lite"/>
    </source>
</evidence>
<gene>
    <name evidence="2" type="ORF">JOQ06_007398</name>
</gene>
<name>A0AAD6FH42_9TELE</name>
<evidence type="ECO:0000313" key="2">
    <source>
        <dbReference type="EMBL" id="KAJ4934612.1"/>
    </source>
</evidence>